<organism evidence="1 2">
    <name type="scientific">Rhodotorula paludigena</name>
    <dbReference type="NCBI Taxonomy" id="86838"/>
    <lineage>
        <taxon>Eukaryota</taxon>
        <taxon>Fungi</taxon>
        <taxon>Dikarya</taxon>
        <taxon>Basidiomycota</taxon>
        <taxon>Pucciniomycotina</taxon>
        <taxon>Microbotryomycetes</taxon>
        <taxon>Sporidiobolales</taxon>
        <taxon>Sporidiobolaceae</taxon>
        <taxon>Rhodotorula</taxon>
    </lineage>
</organism>
<name>A0AAV5GAA4_9BASI</name>
<keyword evidence="2" id="KW-1185">Reference proteome</keyword>
<accession>A0AAV5GAA4</accession>
<protein>
    <recommendedName>
        <fullName evidence="3">F-box domain-containing protein</fullName>
    </recommendedName>
</protein>
<evidence type="ECO:0008006" key="3">
    <source>
        <dbReference type="Google" id="ProtNLM"/>
    </source>
</evidence>
<sequence>MLDRLPPELLLRILDLDNYRSSSSPASREESERPYLDALRACTLVCMNASAVARPELWREVSTDKSYEQYLHLERMCSVPSFASIAQLVRVLEWYPSAPMRLIEPRFDRLLPVLSNLRELRVFGESVFIEPDMLPSAAEAPLSGPICRTLVCARSQTSSTYPHFASAHVEIQLASHVLRGSSSSRPADERDLLPCLETIFLPAYFHRLDPSTLSTSAQQARDDFFAQCEKHKVQVCYLSDEGKSEWPEWATGMRELDELVEAE</sequence>
<gene>
    <name evidence="1" type="ORF">Rhopal_002523-T1</name>
</gene>
<dbReference type="AlphaFoldDB" id="A0AAV5GAA4"/>
<evidence type="ECO:0000313" key="1">
    <source>
        <dbReference type="EMBL" id="GJN89536.1"/>
    </source>
</evidence>
<proteinExistence type="predicted"/>
<evidence type="ECO:0000313" key="2">
    <source>
        <dbReference type="Proteomes" id="UP001342314"/>
    </source>
</evidence>
<dbReference type="Proteomes" id="UP001342314">
    <property type="component" value="Unassembled WGS sequence"/>
</dbReference>
<reference evidence="1 2" key="1">
    <citation type="submission" date="2021-12" db="EMBL/GenBank/DDBJ databases">
        <title>High titer production of polyol ester of fatty acids by Rhodotorula paludigena BS15 towards product separation-free biomass refinery.</title>
        <authorList>
            <person name="Mano J."/>
            <person name="Ono H."/>
            <person name="Tanaka T."/>
            <person name="Naito K."/>
            <person name="Sushida H."/>
            <person name="Ike M."/>
            <person name="Tokuyasu K."/>
            <person name="Kitaoka M."/>
        </authorList>
    </citation>
    <scope>NUCLEOTIDE SEQUENCE [LARGE SCALE GENOMIC DNA]</scope>
    <source>
        <strain evidence="1 2">BS15</strain>
    </source>
</reference>
<dbReference type="EMBL" id="BQKY01000005">
    <property type="protein sequence ID" value="GJN89536.1"/>
    <property type="molecule type" value="Genomic_DNA"/>
</dbReference>
<comment type="caution">
    <text evidence="1">The sequence shown here is derived from an EMBL/GenBank/DDBJ whole genome shotgun (WGS) entry which is preliminary data.</text>
</comment>